<proteinExistence type="predicted"/>
<gene>
    <name evidence="1" type="ORF">EAH81_14160</name>
</gene>
<evidence type="ECO:0000313" key="1">
    <source>
        <dbReference type="EMBL" id="TPG39384.1"/>
    </source>
</evidence>
<reference evidence="1 2" key="1">
    <citation type="journal article" date="2019" name="Environ. Microbiol.">
        <title>Species interactions and distinct microbial communities in high Arctic permafrost affected cryosols are associated with the CH4 and CO2 gas fluxes.</title>
        <authorList>
            <person name="Altshuler I."/>
            <person name="Hamel J."/>
            <person name="Turney S."/>
            <person name="Magnuson E."/>
            <person name="Levesque R."/>
            <person name="Greer C."/>
            <person name="Whyte L.G."/>
        </authorList>
    </citation>
    <scope>NUCLEOTIDE SEQUENCE [LARGE SCALE GENOMIC DNA]</scope>
    <source>
        <strain evidence="1 2">42</strain>
    </source>
</reference>
<comment type="caution">
    <text evidence="1">The sequence shown here is derived from an EMBL/GenBank/DDBJ whole genome shotgun (WGS) entry which is preliminary data.</text>
</comment>
<dbReference type="EMBL" id="RCZH01000008">
    <property type="protein sequence ID" value="TPG39384.1"/>
    <property type="molecule type" value="Genomic_DNA"/>
</dbReference>
<dbReference type="OrthoDB" id="1436875at2"/>
<keyword evidence="2" id="KW-1185">Reference proteome</keyword>
<organism evidence="1 2">
    <name type="scientific">Flavobacterium pectinovorum</name>
    <dbReference type="NCBI Taxonomy" id="29533"/>
    <lineage>
        <taxon>Bacteria</taxon>
        <taxon>Pseudomonadati</taxon>
        <taxon>Bacteroidota</taxon>
        <taxon>Flavobacteriia</taxon>
        <taxon>Flavobacteriales</taxon>
        <taxon>Flavobacteriaceae</taxon>
        <taxon>Flavobacterium</taxon>
    </lineage>
</organism>
<evidence type="ECO:0000313" key="2">
    <source>
        <dbReference type="Proteomes" id="UP000319700"/>
    </source>
</evidence>
<accession>A0A502EQK9</accession>
<dbReference type="AlphaFoldDB" id="A0A502EQK9"/>
<dbReference type="Proteomes" id="UP000319700">
    <property type="component" value="Unassembled WGS sequence"/>
</dbReference>
<dbReference type="RefSeq" id="WP_140508055.1">
    <property type="nucleotide sequence ID" value="NZ_RCZH01000008.1"/>
</dbReference>
<name>A0A502EQK9_9FLAO</name>
<protein>
    <submittedName>
        <fullName evidence="1">Uncharacterized protein</fullName>
    </submittedName>
</protein>
<sequence length="744" mass="84564">MRNIIWSFLMFFCLISVTYSQTKGIEKGSYLSTNKGQKIKLNLLDDNKYELVFYSGDYKIKGDSLLFSQAVKSGGAFDVAFKNDKNAKKVKIKFIDPSYYTFYIGTQNGIEPVQYQKITDIRTKVDPDWVQIDLDFEIDRADFLYFVYEDYQGESKISKYALPKDASEVTVKYELDALGDINISGYFDKKTNELMISEQTGKNPIAFVNAKDAQPDKTSNIIPLENKTVSNWTYPGKEALVKDDFGTEVSVDTAYADVAATPKIDFKFKIEDNLKKAITATKDSKSKFLVVAIDDKNSSAKADFDTFIKDQQTQVGYNMYDVYNPQYDVFNYYLATADDKKWLKSNKITDNPSLVILNGDGVILATSKSKLSDKQSEFSYYDEFAKKLNRTNAFYAFDKVSKNKKATDVDIISAFKQASILDIPYDYESTDSVTQEVNPADFKFAKVTLDKKAVAQTWKKTIEAHQKDTKPNRDLVETILREIKNAGFSKQFFNEERVFNDTDFLAIDYLLKHYDDIEKMNIEDENGNALVLLKGSLSFEISSALQQNSAMTSEGVTGKANQNKIIAIYKKLIASGKGSFDCYKAYFDYLSSETENSIDDIPYLKEFSSYFNTYLGTDKGNAIEKLDEMYSGLDESSDYSYNGWNAFKEYHSNLCNSAAWSVVLKPANSNFLKSAISWSEYSLVVTKNNPYYLDTLAQLYYKDDQKQKAIETQTLAVKYLTPEVEAETATEIKETLAKMQNGSY</sequence>